<comment type="cofactor">
    <cofactor evidence="1">
        <name>FAD</name>
        <dbReference type="ChEBI" id="CHEBI:57692"/>
    </cofactor>
</comment>
<dbReference type="Pfam" id="PF13450">
    <property type="entry name" value="NAD_binding_8"/>
    <property type="match status" value="1"/>
</dbReference>
<accession>A0A6L5Z6M1</accession>
<dbReference type="InterPro" id="IPR036188">
    <property type="entry name" value="FAD/NAD-bd_sf"/>
</dbReference>
<evidence type="ECO:0000313" key="8">
    <source>
        <dbReference type="Proteomes" id="UP000474957"/>
    </source>
</evidence>
<keyword evidence="5" id="KW-0560">Oxidoreductase</keyword>
<dbReference type="PANTHER" id="PTHR42784">
    <property type="entry name" value="PYRANOSE 2-OXIDASE"/>
    <property type="match status" value="1"/>
</dbReference>
<dbReference type="RefSeq" id="WP_154449137.1">
    <property type="nucleotide sequence ID" value="NZ_WIND01000024.1"/>
</dbReference>
<dbReference type="AlphaFoldDB" id="A0A6L5Z6M1"/>
<evidence type="ECO:0000313" key="7">
    <source>
        <dbReference type="EMBL" id="MSU91704.1"/>
    </source>
</evidence>
<comment type="caution">
    <text evidence="7">The sequence shown here is derived from an EMBL/GenBank/DDBJ whole genome shotgun (WGS) entry which is preliminary data.</text>
</comment>
<dbReference type="Proteomes" id="UP000474957">
    <property type="component" value="Unassembled WGS sequence"/>
</dbReference>
<dbReference type="EMBL" id="WIND01000024">
    <property type="protein sequence ID" value="MSU91704.1"/>
    <property type="molecule type" value="Genomic_DNA"/>
</dbReference>
<name>A0A6L5Z6M1_9RHOB</name>
<dbReference type="InterPro" id="IPR051473">
    <property type="entry name" value="P2Ox-like"/>
</dbReference>
<sequence>MFVAAETFADGHVERARTCVFGSGPAGLTLAYTLAERGEDVLLVEAGGAEWEFESQELYQGRVEGDRYFLLEDCRLRVFGGTSGHWGGYCRPLDAHDLAGIPGHPGTRWPIGVEALQPYLAAAAEILEIPGEFPEREAGPDLVRTMYNYSPPVRFGDKYRDYCESSDRLRVCLNSALVGMEPDAGAGETRIRAAEIVTERGPGGAEGRVRWRVEAERFVVCLGGIENSRLLLWINEQNGRALLPDHDLIGRYWMEHPNDSVGETVLLADQAGLFVERPTHFTLSGSYQQDNALPNVVFEINEESYTKAKRLAADILCIAPPLGQRLLDGIDKKLVCAARVRCQWEQVPDPDNRVVLGDTPDRLGIPQVALHWRNNPSERRTIAASTLALARAFAEQDIGRVKPFDWIVDDSLPFPDDEVIASYHHMGGTRMSADPAAGVVDPDLKVHGVANLYVGGSSVFPSSGYANPTLTIVQLALRLADHLRPAA</sequence>
<evidence type="ECO:0000259" key="6">
    <source>
        <dbReference type="Pfam" id="PF05199"/>
    </source>
</evidence>
<gene>
    <name evidence="7" type="ORF">GE300_19170</name>
</gene>
<dbReference type="SUPFAM" id="SSF51905">
    <property type="entry name" value="FAD/NAD(P)-binding domain"/>
    <property type="match status" value="1"/>
</dbReference>
<keyword evidence="3" id="KW-0285">Flavoprotein</keyword>
<comment type="similarity">
    <text evidence="2">Belongs to the GMC oxidoreductase family.</text>
</comment>
<keyword evidence="8" id="KW-1185">Reference proteome</keyword>
<keyword evidence="4" id="KW-0274">FAD</keyword>
<evidence type="ECO:0000256" key="4">
    <source>
        <dbReference type="ARBA" id="ARBA00022827"/>
    </source>
</evidence>
<protein>
    <submittedName>
        <fullName evidence="7">GMC family oxidoreductase</fullName>
    </submittedName>
</protein>
<dbReference type="Pfam" id="PF05199">
    <property type="entry name" value="GMC_oxred_C"/>
    <property type="match status" value="1"/>
</dbReference>
<evidence type="ECO:0000256" key="1">
    <source>
        <dbReference type="ARBA" id="ARBA00001974"/>
    </source>
</evidence>
<dbReference type="GO" id="GO:0016614">
    <property type="term" value="F:oxidoreductase activity, acting on CH-OH group of donors"/>
    <property type="evidence" value="ECO:0007669"/>
    <property type="project" value="InterPro"/>
</dbReference>
<evidence type="ECO:0000256" key="5">
    <source>
        <dbReference type="ARBA" id="ARBA00023002"/>
    </source>
</evidence>
<proteinExistence type="inferred from homology"/>
<organism evidence="7 8">
    <name type="scientific">Halovulum marinum</name>
    <dbReference type="NCBI Taxonomy" id="2662447"/>
    <lineage>
        <taxon>Bacteria</taxon>
        <taxon>Pseudomonadati</taxon>
        <taxon>Pseudomonadota</taxon>
        <taxon>Alphaproteobacteria</taxon>
        <taxon>Rhodobacterales</taxon>
        <taxon>Paracoccaceae</taxon>
        <taxon>Halovulum</taxon>
    </lineage>
</organism>
<evidence type="ECO:0000256" key="3">
    <source>
        <dbReference type="ARBA" id="ARBA00022630"/>
    </source>
</evidence>
<dbReference type="InterPro" id="IPR007867">
    <property type="entry name" value="GMC_OxRtase_C"/>
</dbReference>
<dbReference type="PANTHER" id="PTHR42784:SF1">
    <property type="entry name" value="PYRANOSE 2-OXIDASE"/>
    <property type="match status" value="1"/>
</dbReference>
<evidence type="ECO:0000256" key="2">
    <source>
        <dbReference type="ARBA" id="ARBA00010790"/>
    </source>
</evidence>
<dbReference type="Gene3D" id="3.50.50.60">
    <property type="entry name" value="FAD/NAD(P)-binding domain"/>
    <property type="match status" value="2"/>
</dbReference>
<reference evidence="7 8" key="1">
    <citation type="submission" date="2019-10" db="EMBL/GenBank/DDBJ databases">
        <title>Cognatihalovulum marinum gen. nov. sp. nov., a new member of the family Rhodobacteraceae isolated from deep seawater of the Northwest Indian Ocean.</title>
        <authorList>
            <person name="Ruan C."/>
            <person name="Wang J."/>
            <person name="Zheng X."/>
            <person name="Song L."/>
            <person name="Zhu Y."/>
            <person name="Huang Y."/>
            <person name="Lu Z."/>
            <person name="Du W."/>
            <person name="Huang L."/>
            <person name="Dai X."/>
        </authorList>
    </citation>
    <scope>NUCLEOTIDE SEQUENCE [LARGE SCALE GENOMIC DNA]</scope>
    <source>
        <strain evidence="7 8">2CG4</strain>
    </source>
</reference>
<feature type="domain" description="Glucose-methanol-choline oxidoreductase C-terminal" evidence="6">
    <location>
        <begin position="348"/>
        <end position="476"/>
    </location>
</feature>